<dbReference type="EMBL" id="JBHSSW010000005">
    <property type="protein sequence ID" value="MFC6197582.1"/>
    <property type="molecule type" value="Genomic_DNA"/>
</dbReference>
<accession>A0ABW1S809</accession>
<dbReference type="SUPFAM" id="SSF53187">
    <property type="entry name" value="Zn-dependent exopeptidases"/>
    <property type="match status" value="1"/>
</dbReference>
<name>A0ABW1S809_9PROT</name>
<evidence type="ECO:0000313" key="2">
    <source>
        <dbReference type="Proteomes" id="UP001596303"/>
    </source>
</evidence>
<dbReference type="RefSeq" id="WP_377376695.1">
    <property type="nucleotide sequence ID" value="NZ_JBHSSW010000005.1"/>
</dbReference>
<dbReference type="Proteomes" id="UP001596303">
    <property type="component" value="Unassembled WGS sequence"/>
</dbReference>
<reference evidence="2" key="1">
    <citation type="journal article" date="2019" name="Int. J. Syst. Evol. Microbiol.">
        <title>The Global Catalogue of Microorganisms (GCM) 10K type strain sequencing project: providing services to taxonomists for standard genome sequencing and annotation.</title>
        <authorList>
            <consortium name="The Broad Institute Genomics Platform"/>
            <consortium name="The Broad Institute Genome Sequencing Center for Infectious Disease"/>
            <person name="Wu L."/>
            <person name="Ma J."/>
        </authorList>
    </citation>
    <scope>NUCLEOTIDE SEQUENCE [LARGE SCALE GENOMIC DNA]</scope>
    <source>
        <strain evidence="2">CGMCC-1.15741</strain>
    </source>
</reference>
<proteinExistence type="predicted"/>
<gene>
    <name evidence="1" type="ORF">ACFQDM_05805</name>
</gene>
<protein>
    <submittedName>
        <fullName evidence="1">N-formylglutamate amidohydrolase</fullName>
    </submittedName>
</protein>
<keyword evidence="2" id="KW-1185">Reference proteome</keyword>
<dbReference type="InterPro" id="IPR007709">
    <property type="entry name" value="N-FG_amidohydro"/>
</dbReference>
<dbReference type="Gene3D" id="3.40.630.40">
    <property type="entry name" value="Zn-dependent exopeptidases"/>
    <property type="match status" value="1"/>
</dbReference>
<comment type="caution">
    <text evidence="1">The sequence shown here is derived from an EMBL/GenBank/DDBJ whole genome shotgun (WGS) entry which is preliminary data.</text>
</comment>
<sequence length="296" mass="32990">MTKEHTLSNGLQLHEQETRAFSLIAPSEASSVLFSSPHSGRYYPEDFRKLLRVPLMDLRRVEDAYVDELIAGVTELGAGLLTANYPRSFVDLNRSENELDSRMFRDGPPTPAGERSPRVEAGLGCIPRIAASGEDIHARKLSRKEADQRLALAYAPFHAVLDDQLNAIYARHGQAVLVDCHSMPSIIGGRRVQADIVLGTRHGSSCDESLARLVEGTFVRRGYRVLRNVPYAGGYLTEKHGRPLEDRQAIQIEINRRIYMDESEVAVHAGARKFSRDFLCAAQIILDWADQKKAAP</sequence>
<organism evidence="1 2">
    <name type="scientific">Ponticaulis profundi</name>
    <dbReference type="NCBI Taxonomy" id="2665222"/>
    <lineage>
        <taxon>Bacteria</taxon>
        <taxon>Pseudomonadati</taxon>
        <taxon>Pseudomonadota</taxon>
        <taxon>Alphaproteobacteria</taxon>
        <taxon>Hyphomonadales</taxon>
        <taxon>Hyphomonadaceae</taxon>
        <taxon>Ponticaulis</taxon>
    </lineage>
</organism>
<evidence type="ECO:0000313" key="1">
    <source>
        <dbReference type="EMBL" id="MFC6197582.1"/>
    </source>
</evidence>
<dbReference type="Pfam" id="PF05013">
    <property type="entry name" value="FGase"/>
    <property type="match status" value="1"/>
</dbReference>